<evidence type="ECO:0000256" key="11">
    <source>
        <dbReference type="SAM" id="MobiDB-lite"/>
    </source>
</evidence>
<evidence type="ECO:0000259" key="12">
    <source>
        <dbReference type="Pfam" id="PF01529"/>
    </source>
</evidence>
<dbReference type="HOGENOM" id="CLU_042181_2_1_1"/>
<dbReference type="GO" id="GO:0006612">
    <property type="term" value="P:protein targeting to membrane"/>
    <property type="evidence" value="ECO:0007669"/>
    <property type="project" value="TreeGrafter"/>
</dbReference>
<dbReference type="PROSITE" id="PS50216">
    <property type="entry name" value="DHHC"/>
    <property type="match status" value="1"/>
</dbReference>
<comment type="catalytic activity">
    <reaction evidence="9 10">
        <text>L-cysteinyl-[protein] + hexadecanoyl-CoA = S-hexadecanoyl-L-cysteinyl-[protein] + CoA</text>
        <dbReference type="Rhea" id="RHEA:36683"/>
        <dbReference type="Rhea" id="RHEA-COMP:10131"/>
        <dbReference type="Rhea" id="RHEA-COMP:11032"/>
        <dbReference type="ChEBI" id="CHEBI:29950"/>
        <dbReference type="ChEBI" id="CHEBI:57287"/>
        <dbReference type="ChEBI" id="CHEBI:57379"/>
        <dbReference type="ChEBI" id="CHEBI:74151"/>
        <dbReference type="EC" id="2.3.1.225"/>
    </reaction>
</comment>
<dbReference type="GO" id="GO:0005794">
    <property type="term" value="C:Golgi apparatus"/>
    <property type="evidence" value="ECO:0007669"/>
    <property type="project" value="TreeGrafter"/>
</dbReference>
<dbReference type="Proteomes" id="UP000028524">
    <property type="component" value="Unassembled WGS sequence"/>
</dbReference>
<feature type="compositionally biased region" description="Basic residues" evidence="11">
    <location>
        <begin position="405"/>
        <end position="418"/>
    </location>
</feature>
<dbReference type="STRING" id="1283841.A0A084QC26"/>
<feature type="region of interest" description="Disordered" evidence="11">
    <location>
        <begin position="395"/>
        <end position="418"/>
    </location>
</feature>
<evidence type="ECO:0000256" key="6">
    <source>
        <dbReference type="ARBA" id="ARBA00023139"/>
    </source>
</evidence>
<feature type="transmembrane region" description="Helical" evidence="10">
    <location>
        <begin position="106"/>
        <end position="124"/>
    </location>
</feature>
<comment type="similarity">
    <text evidence="10">Belongs to the DHHC palmitoyltransferase family.</text>
</comment>
<keyword evidence="6" id="KW-0564">Palmitate</keyword>
<gene>
    <name evidence="13" type="ORF">S40285_04534</name>
</gene>
<keyword evidence="4 10" id="KW-1133">Transmembrane helix</keyword>
<organism evidence="13 14">
    <name type="scientific">Stachybotrys chlorohalonatus (strain IBT 40285)</name>
    <dbReference type="NCBI Taxonomy" id="1283841"/>
    <lineage>
        <taxon>Eukaryota</taxon>
        <taxon>Fungi</taxon>
        <taxon>Dikarya</taxon>
        <taxon>Ascomycota</taxon>
        <taxon>Pezizomycotina</taxon>
        <taxon>Sordariomycetes</taxon>
        <taxon>Hypocreomycetidae</taxon>
        <taxon>Hypocreales</taxon>
        <taxon>Stachybotryaceae</taxon>
        <taxon>Stachybotrys</taxon>
    </lineage>
</organism>
<sequence length="418" mass="47584">MGTLKLVLLGILFISFMVFVAFFGRLPALRNTPIARLHRLIWIHLPNAIVAADERLSSGKITRSLSRFGQHLMNDRHPTVVIFFLAIMGVSEIMFLPQVWSNISRFTQLTVALTVIAPYTFLYLSCAADPGYISSQNLKHHMRLYPYDYALFHPGRECRTCRIPKPARSKHCSICKRCVAKADHHCIFINSCVGYGNQHYFLLLLLTTSILTTYGGFLGTSILGSVLKQRNPQWSFWPSKGMTFNKWLGILGWGIQRNVNLGATTLLSTLISPLVWGLCIYSFWLVYCGTTTNESLKWSELQEDMRDGYAFRRYLPASASKDSRPGSTRWPVDPEQIILVTSDAQPPVENPSTPGKGEWERVRQLRDVENLYDLGLWENLLDIFLPSYEFGNVGKKDEPVVERQRSKRRGKSAKRGPF</sequence>
<dbReference type="PANTHER" id="PTHR22883">
    <property type="entry name" value="ZINC FINGER DHHC DOMAIN CONTAINING PROTEIN"/>
    <property type="match status" value="1"/>
</dbReference>
<keyword evidence="14" id="KW-1185">Reference proteome</keyword>
<dbReference type="FunCoup" id="A0A084QC26">
    <property type="interactions" value="22"/>
</dbReference>
<comment type="domain">
    <text evidence="10">The DHHC domain is required for palmitoyltransferase activity.</text>
</comment>
<dbReference type="GO" id="GO:0016020">
    <property type="term" value="C:membrane"/>
    <property type="evidence" value="ECO:0007669"/>
    <property type="project" value="UniProtKB-SubCell"/>
</dbReference>
<dbReference type="InParanoid" id="A0A084QC26"/>
<evidence type="ECO:0000256" key="7">
    <source>
        <dbReference type="ARBA" id="ARBA00023288"/>
    </source>
</evidence>
<dbReference type="InterPro" id="IPR001594">
    <property type="entry name" value="Palmitoyltrfase_DHHC"/>
</dbReference>
<proteinExistence type="inferred from homology"/>
<keyword evidence="3 10" id="KW-0812">Transmembrane</keyword>
<evidence type="ECO:0000256" key="9">
    <source>
        <dbReference type="ARBA" id="ARBA00048048"/>
    </source>
</evidence>
<comment type="subcellular location">
    <subcellularLocation>
        <location evidence="1">Membrane</location>
        <topology evidence="1">Multi-pass membrane protein</topology>
    </subcellularLocation>
</comment>
<dbReference type="EC" id="2.3.1.225" evidence="10"/>
<dbReference type="EMBL" id="KL660854">
    <property type="protein sequence ID" value="KFA61511.1"/>
    <property type="molecule type" value="Genomic_DNA"/>
</dbReference>
<feature type="transmembrane region" description="Helical" evidence="10">
    <location>
        <begin position="200"/>
        <end position="227"/>
    </location>
</feature>
<feature type="compositionally biased region" description="Basic and acidic residues" evidence="11">
    <location>
        <begin position="395"/>
        <end position="404"/>
    </location>
</feature>
<feature type="transmembrane region" description="Helical" evidence="10">
    <location>
        <begin position="6"/>
        <end position="26"/>
    </location>
</feature>
<evidence type="ECO:0000256" key="8">
    <source>
        <dbReference type="ARBA" id="ARBA00023315"/>
    </source>
</evidence>
<dbReference type="AlphaFoldDB" id="A0A084QC26"/>
<accession>A0A084QC26</accession>
<reference evidence="13 14" key="1">
    <citation type="journal article" date="2014" name="BMC Genomics">
        <title>Comparative genome sequencing reveals chemotype-specific gene clusters in the toxigenic black mold Stachybotrys.</title>
        <authorList>
            <person name="Semeiks J."/>
            <person name="Borek D."/>
            <person name="Otwinowski Z."/>
            <person name="Grishin N.V."/>
        </authorList>
    </citation>
    <scope>NUCLEOTIDE SEQUENCE [LARGE SCALE GENOMIC DNA]</scope>
    <source>
        <strain evidence="13 14">IBT 40285</strain>
    </source>
</reference>
<dbReference type="GO" id="GO:0005783">
    <property type="term" value="C:endoplasmic reticulum"/>
    <property type="evidence" value="ECO:0007669"/>
    <property type="project" value="TreeGrafter"/>
</dbReference>
<dbReference type="InterPro" id="IPR039859">
    <property type="entry name" value="PFA4/ZDH16/20/ERF2-like"/>
</dbReference>
<keyword evidence="7" id="KW-0449">Lipoprotein</keyword>
<name>A0A084QC26_STAC4</name>
<dbReference type="OrthoDB" id="9909019at2759"/>
<protein>
    <recommendedName>
        <fullName evidence="10">Palmitoyltransferase</fullName>
        <ecNumber evidence="10">2.3.1.225</ecNumber>
    </recommendedName>
</protein>
<evidence type="ECO:0000256" key="4">
    <source>
        <dbReference type="ARBA" id="ARBA00022989"/>
    </source>
</evidence>
<keyword evidence="5 10" id="KW-0472">Membrane</keyword>
<evidence type="ECO:0000313" key="14">
    <source>
        <dbReference type="Proteomes" id="UP000028524"/>
    </source>
</evidence>
<dbReference type="Pfam" id="PF01529">
    <property type="entry name" value="DHHC"/>
    <property type="match status" value="1"/>
</dbReference>
<dbReference type="GO" id="GO:0019706">
    <property type="term" value="F:protein-cysteine S-palmitoyltransferase activity"/>
    <property type="evidence" value="ECO:0007669"/>
    <property type="project" value="UniProtKB-EC"/>
</dbReference>
<feature type="domain" description="Palmitoyltransferase DHHC" evidence="12">
    <location>
        <begin position="155"/>
        <end position="298"/>
    </location>
</feature>
<feature type="transmembrane region" description="Helical" evidence="10">
    <location>
        <begin position="80"/>
        <end position="100"/>
    </location>
</feature>
<evidence type="ECO:0000256" key="2">
    <source>
        <dbReference type="ARBA" id="ARBA00022679"/>
    </source>
</evidence>
<feature type="transmembrane region" description="Helical" evidence="10">
    <location>
        <begin position="266"/>
        <end position="287"/>
    </location>
</feature>
<dbReference type="PANTHER" id="PTHR22883:SF288">
    <property type="entry name" value="PALMITOYLTRANSFERASE SWF1"/>
    <property type="match status" value="1"/>
</dbReference>
<evidence type="ECO:0000256" key="1">
    <source>
        <dbReference type="ARBA" id="ARBA00004141"/>
    </source>
</evidence>
<keyword evidence="8 10" id="KW-0012">Acyltransferase</keyword>
<evidence type="ECO:0000256" key="10">
    <source>
        <dbReference type="RuleBase" id="RU079119"/>
    </source>
</evidence>
<evidence type="ECO:0000256" key="5">
    <source>
        <dbReference type="ARBA" id="ARBA00023136"/>
    </source>
</evidence>
<dbReference type="OMA" id="HIYLIWA"/>
<evidence type="ECO:0000313" key="13">
    <source>
        <dbReference type="EMBL" id="KFA61511.1"/>
    </source>
</evidence>
<evidence type="ECO:0000256" key="3">
    <source>
        <dbReference type="ARBA" id="ARBA00022692"/>
    </source>
</evidence>
<keyword evidence="2 10" id="KW-0808">Transferase</keyword>